<dbReference type="AlphaFoldDB" id="B6WQT9"/>
<dbReference type="UniPathway" id="UPA00148"/>
<evidence type="ECO:0000256" key="5">
    <source>
        <dbReference type="ARBA" id="ARBA00022679"/>
    </source>
</evidence>
<dbReference type="NCBIfam" id="TIGR01467">
    <property type="entry name" value="cobI_cbiL"/>
    <property type="match status" value="1"/>
</dbReference>
<dbReference type="Proteomes" id="UP000003676">
    <property type="component" value="Unassembled WGS sequence"/>
</dbReference>
<dbReference type="PANTHER" id="PTHR43467">
    <property type="entry name" value="COBALT-PRECORRIN-2 C(20)-METHYLTRANSFERASE"/>
    <property type="match status" value="1"/>
</dbReference>
<dbReference type="PIRSF" id="PIRSF036427">
    <property type="entry name" value="Precrrn-2_mtase"/>
    <property type="match status" value="1"/>
</dbReference>
<evidence type="ECO:0000256" key="1">
    <source>
        <dbReference type="ARBA" id="ARBA00004953"/>
    </source>
</evidence>
<dbReference type="InterPro" id="IPR000878">
    <property type="entry name" value="4pyrrol_Mease"/>
</dbReference>
<evidence type="ECO:0000313" key="10">
    <source>
        <dbReference type="Proteomes" id="UP000003676"/>
    </source>
</evidence>
<keyword evidence="6" id="KW-0949">S-adenosyl-L-methionine</keyword>
<dbReference type="GO" id="GO:0032259">
    <property type="term" value="P:methylation"/>
    <property type="evidence" value="ECO:0007669"/>
    <property type="project" value="UniProtKB-KW"/>
</dbReference>
<dbReference type="STRING" id="901.DESPIGER_0079"/>
<dbReference type="EC" id="2.1.1.130" evidence="9"/>
<evidence type="ECO:0000313" key="9">
    <source>
        <dbReference type="EMBL" id="EEB34545.1"/>
    </source>
</evidence>
<feature type="domain" description="Tetrapyrrole methylase" evidence="8">
    <location>
        <begin position="13"/>
        <end position="219"/>
    </location>
</feature>
<evidence type="ECO:0000256" key="6">
    <source>
        <dbReference type="ARBA" id="ARBA00022691"/>
    </source>
</evidence>
<dbReference type="GO" id="GO:0009236">
    <property type="term" value="P:cobalamin biosynthetic process"/>
    <property type="evidence" value="ECO:0007669"/>
    <property type="project" value="UniProtKB-UniRule"/>
</dbReference>
<dbReference type="InterPro" id="IPR006364">
    <property type="entry name" value="CobI/CbiL/CobIJ_dom"/>
</dbReference>
<evidence type="ECO:0000256" key="4">
    <source>
        <dbReference type="ARBA" id="ARBA00022603"/>
    </source>
</evidence>
<name>B6WQT9_9BACT</name>
<comment type="similarity">
    <text evidence="2 7">Belongs to the precorrin methyltransferase family.</text>
</comment>
<keyword evidence="3" id="KW-0169">Cobalamin biosynthesis</keyword>
<proteinExistence type="inferred from homology"/>
<dbReference type="InterPro" id="IPR014776">
    <property type="entry name" value="4pyrrole_Mease_sub2"/>
</dbReference>
<evidence type="ECO:0000256" key="7">
    <source>
        <dbReference type="PIRNR" id="PIRNR036427"/>
    </source>
</evidence>
<sequence>MSPQRYEMTMTGTLYAVGVGPGAPDLLTLRAVEALRRVDVILAAASPRNDYSRALETARPHLRPDVRLQRLEFPMTHDRATLRAAWEKAAGITRDVLRGGENAAFLTIGDPLVYSTFGYLLKTLRQLDESLPVEIIPGITSFQAAAARTRTILCESHETLCIIPGIRDEESLTQTLEQADSAVILKAYRNFPAIVSSLRRSGRLESGLMASHVEQPEERLAPVTTVAAEEGTPPYMSLILSRKGSGQDA</sequence>
<dbReference type="HOGENOM" id="CLU_076014_2_1_7"/>
<evidence type="ECO:0000256" key="2">
    <source>
        <dbReference type="ARBA" id="ARBA00005879"/>
    </source>
</evidence>
<dbReference type="InterPro" id="IPR035996">
    <property type="entry name" value="4pyrrol_Methylase_sf"/>
</dbReference>
<comment type="pathway">
    <text evidence="1">Cofactor biosynthesis; adenosylcobalamin biosynthesis.</text>
</comment>
<dbReference type="GO" id="GO:0030788">
    <property type="term" value="F:precorrin-2 C20-methyltransferase activity"/>
    <property type="evidence" value="ECO:0007669"/>
    <property type="project" value="UniProtKB-EC"/>
</dbReference>
<dbReference type="Pfam" id="PF00590">
    <property type="entry name" value="TP_methylase"/>
    <property type="match status" value="1"/>
</dbReference>
<reference evidence="9 10" key="2">
    <citation type="submission" date="2008-10" db="EMBL/GenBank/DDBJ databases">
        <authorList>
            <person name="Fulton L."/>
            <person name="Clifton S."/>
            <person name="Fulton B."/>
            <person name="Xu J."/>
            <person name="Minx P."/>
            <person name="Pepin K.H."/>
            <person name="Johnson M."/>
            <person name="Bhonagiri V."/>
            <person name="Nash W.E."/>
            <person name="Mardis E.R."/>
            <person name="Wilson R.K."/>
        </authorList>
    </citation>
    <scope>NUCLEOTIDE SEQUENCE [LARGE SCALE GENOMIC DNA]</scope>
    <source>
        <strain evidence="9 10">ATCC 29098</strain>
    </source>
</reference>
<protein>
    <submittedName>
        <fullName evidence="9">Precorrin-2 C(20)-methyltransferase</fullName>
        <ecNumber evidence="9">2.1.1.130</ecNumber>
    </submittedName>
</protein>
<reference evidence="9 10" key="1">
    <citation type="submission" date="2008-10" db="EMBL/GenBank/DDBJ databases">
        <title>Draft genome sequence of Desulvovibrio piger (ATCC 29098).</title>
        <authorList>
            <person name="Sudarsanam P."/>
            <person name="Ley R."/>
            <person name="Guruge J."/>
            <person name="Turnbaugh P.J."/>
            <person name="Mahowald M."/>
            <person name="Liep D."/>
            <person name="Gordon J."/>
        </authorList>
    </citation>
    <scope>NUCLEOTIDE SEQUENCE [LARGE SCALE GENOMIC DNA]</scope>
    <source>
        <strain evidence="9 10">ATCC 29098</strain>
    </source>
</reference>
<organism evidence="9 10">
    <name type="scientific">Desulfovibrio piger ATCC 29098</name>
    <dbReference type="NCBI Taxonomy" id="411464"/>
    <lineage>
        <taxon>Bacteria</taxon>
        <taxon>Pseudomonadati</taxon>
        <taxon>Thermodesulfobacteriota</taxon>
        <taxon>Desulfovibrionia</taxon>
        <taxon>Desulfovibrionales</taxon>
        <taxon>Desulfovibrionaceae</taxon>
        <taxon>Desulfovibrio</taxon>
    </lineage>
</organism>
<dbReference type="InterPro" id="IPR014777">
    <property type="entry name" value="4pyrrole_Mease_sub1"/>
</dbReference>
<dbReference type="SUPFAM" id="SSF53790">
    <property type="entry name" value="Tetrapyrrole methylase"/>
    <property type="match status" value="1"/>
</dbReference>
<dbReference type="Gene3D" id="3.40.1010.10">
    <property type="entry name" value="Cobalt-precorrin-4 Transmethylase, Domain 1"/>
    <property type="match status" value="1"/>
</dbReference>
<dbReference type="Gene3D" id="3.30.950.10">
    <property type="entry name" value="Methyltransferase, Cobalt-precorrin-4 Transmethylase, Domain 2"/>
    <property type="match status" value="1"/>
</dbReference>
<accession>B6WQT9</accession>
<keyword evidence="4 9" id="KW-0489">Methyltransferase</keyword>
<keyword evidence="5 9" id="KW-0808">Transferase</keyword>
<comment type="caution">
    <text evidence="9">The sequence shown here is derived from an EMBL/GenBank/DDBJ whole genome shotgun (WGS) entry which is preliminary data.</text>
</comment>
<dbReference type="EMBL" id="ABXU01000021">
    <property type="protein sequence ID" value="EEB34545.1"/>
    <property type="molecule type" value="Genomic_DNA"/>
</dbReference>
<dbReference type="InterPro" id="IPR012382">
    <property type="entry name" value="CobI/CbiL"/>
</dbReference>
<evidence type="ECO:0000256" key="3">
    <source>
        <dbReference type="ARBA" id="ARBA00022573"/>
    </source>
</evidence>
<evidence type="ECO:0000259" key="8">
    <source>
        <dbReference type="Pfam" id="PF00590"/>
    </source>
</evidence>
<dbReference type="PANTHER" id="PTHR43467:SF2">
    <property type="entry name" value="COBALT-PRECORRIN-2 C(20)-METHYLTRANSFERASE"/>
    <property type="match status" value="1"/>
</dbReference>
<gene>
    <name evidence="9" type="primary">cobI</name>
    <name evidence="9" type="ORF">DESPIG_00417</name>
</gene>
<dbReference type="eggNOG" id="COG2243">
    <property type="taxonomic scope" value="Bacteria"/>
</dbReference>
<dbReference type="CDD" id="cd11645">
    <property type="entry name" value="Precorrin_2_C20_MT"/>
    <property type="match status" value="1"/>
</dbReference>